<dbReference type="EMBL" id="CP076459">
    <property type="protein sequence ID" value="QWQ31340.1"/>
    <property type="molecule type" value="Genomic_DNA"/>
</dbReference>
<protein>
    <submittedName>
        <fullName evidence="1">Uncharacterized protein</fullName>
    </submittedName>
</protein>
<evidence type="ECO:0000313" key="2">
    <source>
        <dbReference type="Proteomes" id="UP000677117"/>
    </source>
</evidence>
<proteinExistence type="predicted"/>
<dbReference type="KEGG" id="mvl:KOY49_04210"/>
<accession>A0A8F1MA50</accession>
<dbReference type="AlphaFoldDB" id="A0A8F1MA50"/>
<organism evidence="1 2">
    <name type="scientific">Candidatus Minimicrobia vallesae</name>
    <dbReference type="NCBI Taxonomy" id="2841264"/>
    <lineage>
        <taxon>Bacteria</taxon>
        <taxon>Candidatus Saccharimonadota</taxon>
        <taxon>Candidatus Saccharimonadota incertae sedis</taxon>
        <taxon>Candidatus Minimicrobia</taxon>
    </lineage>
</organism>
<evidence type="ECO:0000313" key="1">
    <source>
        <dbReference type="EMBL" id="QWQ31340.1"/>
    </source>
</evidence>
<keyword evidence="2" id="KW-1185">Reference proteome</keyword>
<reference evidence="1" key="1">
    <citation type="submission" date="2021-06" db="EMBL/GenBank/DDBJ databases">
        <title>An adapted protocol for Saccharibacteria cultivation: two new species join this phylum of Candidate Phyla Radiations.</title>
        <authorList>
            <person name="Ibrahim A."/>
            <person name="Maatouk M."/>
            <person name="Raoult D."/>
            <person name="Bittar F."/>
        </authorList>
    </citation>
    <scope>NUCLEOTIDE SEQUENCE</scope>
    <source>
        <strain evidence="1">IHU2</strain>
    </source>
</reference>
<dbReference type="Proteomes" id="UP000677117">
    <property type="component" value="Chromosome"/>
</dbReference>
<name>A0A8F1MA50_9BACT</name>
<sequence>MIDDNVAQELLYYYVLRHYDVSLLGSQLERMLIAIKTGKAGSCWQVGGGIVMKLTLRSVIIKRV</sequence>
<gene>
    <name evidence="1" type="ORF">KOY49_04210</name>
</gene>
<dbReference type="RefSeq" id="WP_232736129.1">
    <property type="nucleotide sequence ID" value="NZ_CP076459.1"/>
</dbReference>